<name>A0A2Z4ABM9_9BACT</name>
<sequence length="168" mass="18728">MLIRDWCAVANEKMKNLSKQSLKKFSQGGFVGCCLYIAGFAAADAQILPNAPLYDFRMPIFGQNGYILWDLLGSQGSFLGPDRIEIKNLTLRFFSGTSARTVTGAVKSPNAFIFPNERRASSGSSLHVTGHNFEISGDKWDWIGDDQTLLIKENVRMKIFGRMAKVLR</sequence>
<dbReference type="AlphaFoldDB" id="A0A2Z4ABM9"/>
<organism evidence="1 2">
    <name type="scientific">Candidatus Moanibacter tarae</name>
    <dbReference type="NCBI Taxonomy" id="2200854"/>
    <lineage>
        <taxon>Bacteria</taxon>
        <taxon>Pseudomonadati</taxon>
        <taxon>Verrucomicrobiota</taxon>
        <taxon>Opitutia</taxon>
        <taxon>Puniceicoccales</taxon>
        <taxon>Puniceicoccales incertae sedis</taxon>
        <taxon>Candidatus Moanibacter</taxon>
    </lineage>
</organism>
<gene>
    <name evidence="1" type="ORF">DF168_00612</name>
</gene>
<dbReference type="Proteomes" id="UP000247465">
    <property type="component" value="Chromosome"/>
</dbReference>
<dbReference type="EMBL" id="CP029803">
    <property type="protein sequence ID" value="AWT59423.1"/>
    <property type="molecule type" value="Genomic_DNA"/>
</dbReference>
<evidence type="ECO:0000313" key="1">
    <source>
        <dbReference type="EMBL" id="AWT59423.1"/>
    </source>
</evidence>
<protein>
    <submittedName>
        <fullName evidence="1">Uncharacterized protein</fullName>
    </submittedName>
</protein>
<accession>A0A2Z4ABM9</accession>
<evidence type="ECO:0000313" key="2">
    <source>
        <dbReference type="Proteomes" id="UP000247465"/>
    </source>
</evidence>
<proteinExistence type="predicted"/>
<dbReference type="KEGG" id="mtar:DF168_00612"/>
<reference evidence="1 2" key="1">
    <citation type="submission" date="2018-06" db="EMBL/GenBank/DDBJ databases">
        <title>Draft Genome Sequence of a Novel Marine Bacterium Related to the Verrucomicrobia.</title>
        <authorList>
            <person name="Vosseberg J."/>
            <person name="Martijn J."/>
            <person name="Ettema T.J.G."/>
        </authorList>
    </citation>
    <scope>NUCLEOTIDE SEQUENCE [LARGE SCALE GENOMIC DNA]</scope>
    <source>
        <strain evidence="1">TARA_B100001123</strain>
    </source>
</reference>